<evidence type="ECO:0000313" key="2">
    <source>
        <dbReference type="EMBL" id="KAJ1111034.1"/>
    </source>
</evidence>
<dbReference type="PANTHER" id="PTHR16043:SF1">
    <property type="entry name" value="DALR ANTICODON-BINDING DOMAIN-CONTAINING PROTEIN 3"/>
    <property type="match status" value="1"/>
</dbReference>
<dbReference type="GO" id="GO:0006420">
    <property type="term" value="P:arginyl-tRNA aminoacylation"/>
    <property type="evidence" value="ECO:0007669"/>
    <property type="project" value="InterPro"/>
</dbReference>
<reference evidence="2" key="1">
    <citation type="journal article" date="2022" name="bioRxiv">
        <title>Sequencing and chromosome-scale assembly of the giantPleurodeles waltlgenome.</title>
        <authorList>
            <person name="Brown T."/>
            <person name="Elewa A."/>
            <person name="Iarovenko S."/>
            <person name="Subramanian E."/>
            <person name="Araus A.J."/>
            <person name="Petzold A."/>
            <person name="Susuki M."/>
            <person name="Suzuki K.-i.T."/>
            <person name="Hayashi T."/>
            <person name="Toyoda A."/>
            <person name="Oliveira C."/>
            <person name="Osipova E."/>
            <person name="Leigh N.D."/>
            <person name="Simon A."/>
            <person name="Yun M.H."/>
        </authorList>
    </citation>
    <scope>NUCLEOTIDE SEQUENCE</scope>
    <source>
        <strain evidence="2">20211129_DDA</strain>
        <tissue evidence="2">Liver</tissue>
    </source>
</reference>
<dbReference type="GO" id="GO:0004814">
    <property type="term" value="F:arginine-tRNA ligase activity"/>
    <property type="evidence" value="ECO:0007669"/>
    <property type="project" value="InterPro"/>
</dbReference>
<gene>
    <name evidence="2" type="ORF">NDU88_008372</name>
</gene>
<evidence type="ECO:0000313" key="3">
    <source>
        <dbReference type="Proteomes" id="UP001066276"/>
    </source>
</evidence>
<comment type="caution">
    <text evidence="2">The sequence shown here is derived from an EMBL/GenBank/DDBJ whole genome shotgun (WGS) entry which is preliminary data.</text>
</comment>
<accession>A0AAV7N8N2</accession>
<organism evidence="2 3">
    <name type="scientific">Pleurodeles waltl</name>
    <name type="common">Iberian ribbed newt</name>
    <dbReference type="NCBI Taxonomy" id="8319"/>
    <lineage>
        <taxon>Eukaryota</taxon>
        <taxon>Metazoa</taxon>
        <taxon>Chordata</taxon>
        <taxon>Craniata</taxon>
        <taxon>Vertebrata</taxon>
        <taxon>Euteleostomi</taxon>
        <taxon>Amphibia</taxon>
        <taxon>Batrachia</taxon>
        <taxon>Caudata</taxon>
        <taxon>Salamandroidea</taxon>
        <taxon>Salamandridae</taxon>
        <taxon>Pleurodelinae</taxon>
        <taxon>Pleurodeles</taxon>
    </lineage>
</organism>
<dbReference type="SUPFAM" id="SSF47323">
    <property type="entry name" value="Anticodon-binding domain of a subclass of class I aminoacyl-tRNA synthetases"/>
    <property type="match status" value="1"/>
</dbReference>
<sequence>MESVGGNPLYHGLRVSDTLRALGLALRPGGASPVPGMWFKESSAKNLRHRDFLAPRAALGKLYRRGKVPEDDVKRISSIQGAGVLPLQWCKLTDCGLSVRLERSLVFEQVLRHIPHYLTPPASASVSKKHVILNCVALHGLKNLDDLSLGCLRAILVADHLAEILRGDGVHVHLVPGLHEEAVDLFLQQLKVSWSSEVEASSIDPVTRALKQILEDSAYAEAFEVEITTKPHQDVPPKDAVCRVRLKEFLEQHQLEGYDPNLDLFTVQEGHLRHLAELHQAVLQCQDIPGGCTVIHVMNCEDEFQQQKLDLLWQLLDKREHLVSQKHLVCGPVKVSGSPSATSAVHFFQLRRSQMRSASVMKYGDLVHGASWDEIIGSLTSAAIRFEMLATPHRSQITVVLDDASISTKGTKSGSFVMYNCARLATLFANYHSAVGQGLYPELPAPGELDFKSLREEGEWLLLFNYILPFPEILGQAAQLPLSSEGIRISAHTEAVCKFLVNLSMDFSSYYNRVHILGEPSSHLFSQMFARLQLMKGVQEVLHRALATLHIPPLDQL</sequence>
<protein>
    <recommendedName>
        <fullName evidence="1">DALR anticodon binding domain-containing protein</fullName>
    </recommendedName>
</protein>
<keyword evidence="3" id="KW-1185">Reference proteome</keyword>
<proteinExistence type="predicted"/>
<dbReference type="Gene3D" id="1.10.730.10">
    <property type="entry name" value="Isoleucyl-tRNA Synthetase, Domain 1"/>
    <property type="match status" value="1"/>
</dbReference>
<dbReference type="GO" id="GO:0106217">
    <property type="term" value="P:tRNA C3-cytosine methylation"/>
    <property type="evidence" value="ECO:0007669"/>
    <property type="project" value="TreeGrafter"/>
</dbReference>
<dbReference type="InterPro" id="IPR008909">
    <property type="entry name" value="DALR_anticod-bd"/>
</dbReference>
<name>A0AAV7N8N2_PLEWA</name>
<feature type="domain" description="DALR anticodon binding" evidence="1">
    <location>
        <begin position="417"/>
        <end position="557"/>
    </location>
</feature>
<evidence type="ECO:0000259" key="1">
    <source>
        <dbReference type="SMART" id="SM00836"/>
    </source>
</evidence>
<dbReference type="Proteomes" id="UP001066276">
    <property type="component" value="Chromosome 9"/>
</dbReference>
<dbReference type="SMART" id="SM00836">
    <property type="entry name" value="DALR_1"/>
    <property type="match status" value="1"/>
</dbReference>
<dbReference type="GO" id="GO:0000049">
    <property type="term" value="F:tRNA binding"/>
    <property type="evidence" value="ECO:0007669"/>
    <property type="project" value="TreeGrafter"/>
</dbReference>
<dbReference type="Pfam" id="PF05746">
    <property type="entry name" value="DALR_1"/>
    <property type="match status" value="1"/>
</dbReference>
<dbReference type="InterPro" id="IPR009080">
    <property type="entry name" value="tRNAsynth_Ia_anticodon-bd"/>
</dbReference>
<dbReference type="GO" id="GO:0005524">
    <property type="term" value="F:ATP binding"/>
    <property type="evidence" value="ECO:0007669"/>
    <property type="project" value="InterPro"/>
</dbReference>
<dbReference type="AlphaFoldDB" id="A0AAV7N8N2"/>
<dbReference type="PANTHER" id="PTHR16043">
    <property type="entry name" value="DALRD3 PROTEIN"/>
    <property type="match status" value="1"/>
</dbReference>
<dbReference type="EMBL" id="JANPWB010000013">
    <property type="protein sequence ID" value="KAJ1111034.1"/>
    <property type="molecule type" value="Genomic_DNA"/>
</dbReference>
<dbReference type="InterPro" id="IPR037380">
    <property type="entry name" value="DALRD3"/>
</dbReference>